<dbReference type="GO" id="GO:0009396">
    <property type="term" value="P:folic acid-containing compound biosynthetic process"/>
    <property type="evidence" value="ECO:0007669"/>
    <property type="project" value="TreeGrafter"/>
</dbReference>
<dbReference type="GO" id="GO:0030272">
    <property type="term" value="F:5-formyltetrahydrofolate cyclo-ligase activity"/>
    <property type="evidence" value="ECO:0007669"/>
    <property type="project" value="UniProtKB-EC"/>
</dbReference>
<evidence type="ECO:0000256" key="3">
    <source>
        <dbReference type="ARBA" id="ARBA00022840"/>
    </source>
</evidence>
<comment type="cofactor">
    <cofactor evidence="5">
        <name>Mg(2+)</name>
        <dbReference type="ChEBI" id="CHEBI:18420"/>
    </cofactor>
</comment>
<evidence type="ECO:0000256" key="4">
    <source>
        <dbReference type="PIRSR" id="PIRSR006806-1"/>
    </source>
</evidence>
<keyword evidence="3 4" id="KW-0067">ATP-binding</keyword>
<dbReference type="InterPro" id="IPR002698">
    <property type="entry name" value="FTHF_cligase"/>
</dbReference>
<feature type="binding site" evidence="4">
    <location>
        <position position="50"/>
    </location>
    <ligand>
        <name>substrate</name>
    </ligand>
</feature>
<dbReference type="EMBL" id="AEQR01000005">
    <property type="protein sequence ID" value="EFW00014.1"/>
    <property type="molecule type" value="Genomic_DNA"/>
</dbReference>
<protein>
    <recommendedName>
        <fullName evidence="5">5-formyltetrahydrofolate cyclo-ligase</fullName>
        <ecNumber evidence="5">6.3.3.2</ecNumber>
    </recommendedName>
</protein>
<dbReference type="InterPro" id="IPR037171">
    <property type="entry name" value="NagB/RpiA_transferase-like"/>
</dbReference>
<dbReference type="Gene3D" id="3.40.50.10420">
    <property type="entry name" value="NagB/RpiA/CoA transferase-like"/>
    <property type="match status" value="1"/>
</dbReference>
<reference evidence="6 7" key="1">
    <citation type="submission" date="2010-12" db="EMBL/GenBank/DDBJ databases">
        <authorList>
            <person name="Muzny D."/>
            <person name="Qin X."/>
            <person name="Deng J."/>
            <person name="Jiang H."/>
            <person name="Liu Y."/>
            <person name="Qu J."/>
            <person name="Song X.-Z."/>
            <person name="Zhang L."/>
            <person name="Thornton R."/>
            <person name="Coyle M."/>
            <person name="Francisco L."/>
            <person name="Jackson L."/>
            <person name="Javaid M."/>
            <person name="Korchina V."/>
            <person name="Kovar C."/>
            <person name="Mata R."/>
            <person name="Mathew T."/>
            <person name="Ngo R."/>
            <person name="Nguyen L."/>
            <person name="Nguyen N."/>
            <person name="Okwuonu G."/>
            <person name="Ongeri F."/>
            <person name="Pham C."/>
            <person name="Simmons D."/>
            <person name="Wilczek-Boney K."/>
            <person name="Hale W."/>
            <person name="Jakkamsetti A."/>
            <person name="Pham P."/>
            <person name="Ruth R."/>
            <person name="San Lucas F."/>
            <person name="Warren J."/>
            <person name="Zhang J."/>
            <person name="Zhao Z."/>
            <person name="Zhou C."/>
            <person name="Zhu D."/>
            <person name="Lee S."/>
            <person name="Bess C."/>
            <person name="Blankenburg K."/>
            <person name="Forbes L."/>
            <person name="Fu Q."/>
            <person name="Gubbala S."/>
            <person name="Hirani K."/>
            <person name="Jayaseelan J.C."/>
            <person name="Lara F."/>
            <person name="Munidasa M."/>
            <person name="Palculict T."/>
            <person name="Patil S."/>
            <person name="Pu L.-L."/>
            <person name="Saada N."/>
            <person name="Tang L."/>
            <person name="Weissenberger G."/>
            <person name="Zhu Y."/>
            <person name="Hemphill L."/>
            <person name="Shang Y."/>
            <person name="Youmans B."/>
            <person name="Ayvaz T."/>
            <person name="Ross M."/>
            <person name="Santibanez J."/>
            <person name="Aqrawi P."/>
            <person name="Gross S."/>
            <person name="Joshi V."/>
            <person name="Fowler G."/>
            <person name="Nazareth L."/>
            <person name="Reid J."/>
            <person name="Worley K."/>
            <person name="Petrosino J."/>
            <person name="Highlander S."/>
            <person name="Gibbs R."/>
        </authorList>
    </citation>
    <scope>NUCLEOTIDE SEQUENCE [LARGE SCALE GENOMIC DNA]</scope>
    <source>
        <strain evidence="6 7">ATCC 700641</strain>
    </source>
</reference>
<dbReference type="Pfam" id="PF01812">
    <property type="entry name" value="5-FTHF_cyc-lig"/>
    <property type="match status" value="1"/>
</dbReference>
<keyword evidence="2 4" id="KW-0547">Nucleotide-binding</keyword>
<dbReference type="SUPFAM" id="SSF100950">
    <property type="entry name" value="NagB/RpiA/CoA transferase-like"/>
    <property type="match status" value="1"/>
</dbReference>
<gene>
    <name evidence="6" type="primary">fthC</name>
    <name evidence="6" type="ORF">HMPREF9421_0551</name>
</gene>
<dbReference type="PANTHER" id="PTHR23407">
    <property type="entry name" value="ATPASE INHIBITOR/5-FORMYLTETRAHYDROFOLATE CYCLO-LIGASE"/>
    <property type="match status" value="1"/>
</dbReference>
<comment type="similarity">
    <text evidence="1 5">Belongs to the 5-formyltetrahydrofolate cyclo-ligase family.</text>
</comment>
<keyword evidence="6" id="KW-0436">Ligase</keyword>
<comment type="caution">
    <text evidence="6">The sequence shown here is derived from an EMBL/GenBank/DDBJ whole genome shotgun (WGS) entry which is preliminary data.</text>
</comment>
<accession>E7S915</accession>
<evidence type="ECO:0000256" key="1">
    <source>
        <dbReference type="ARBA" id="ARBA00010638"/>
    </source>
</evidence>
<feature type="binding site" evidence="4">
    <location>
        <begin position="4"/>
        <end position="8"/>
    </location>
    <ligand>
        <name>ATP</name>
        <dbReference type="ChEBI" id="CHEBI:30616"/>
    </ligand>
</feature>
<dbReference type="PIRSF" id="PIRSF006806">
    <property type="entry name" value="FTHF_cligase"/>
    <property type="match status" value="1"/>
</dbReference>
<dbReference type="InterPro" id="IPR024185">
    <property type="entry name" value="FTHF_cligase-like_sf"/>
</dbReference>
<evidence type="ECO:0000313" key="6">
    <source>
        <dbReference type="EMBL" id="EFW00014.1"/>
    </source>
</evidence>
<dbReference type="GO" id="GO:0046872">
    <property type="term" value="F:metal ion binding"/>
    <property type="evidence" value="ECO:0007669"/>
    <property type="project" value="UniProtKB-KW"/>
</dbReference>
<sequence>MEMKASIRKSVLKKMKGLEPEIKWVADQSLIQRLRSLPAYQEASVIATYLSFPHEVDTSFLIDAAQADGKQVVIPKTYPKGRMEFVDYDPQNLKQTAFGLLEPEDGSQAIDQSEIDLIHVPGVAFQKDGYRLGYGGGYYDRYLADFDGATVSTIYACQEVNFLPASYDIPVQEVLVDESTI</sequence>
<dbReference type="NCBIfam" id="TIGR02727">
    <property type="entry name" value="MTHFS_bact"/>
    <property type="match status" value="1"/>
</dbReference>
<evidence type="ECO:0000313" key="7">
    <source>
        <dbReference type="Proteomes" id="UP000002814"/>
    </source>
</evidence>
<dbReference type="PANTHER" id="PTHR23407:SF1">
    <property type="entry name" value="5-FORMYLTETRAHYDROFOLATE CYCLO-LIGASE"/>
    <property type="match status" value="1"/>
</dbReference>
<dbReference type="GO" id="GO:0035999">
    <property type="term" value="P:tetrahydrofolate interconversion"/>
    <property type="evidence" value="ECO:0007669"/>
    <property type="project" value="TreeGrafter"/>
</dbReference>
<feature type="binding site" evidence="4">
    <location>
        <position position="55"/>
    </location>
    <ligand>
        <name>substrate</name>
    </ligand>
</feature>
<keyword evidence="5" id="KW-0479">Metal-binding</keyword>
<dbReference type="Proteomes" id="UP000002814">
    <property type="component" value="Unassembled WGS sequence"/>
</dbReference>
<feature type="binding site" evidence="4">
    <location>
        <begin position="131"/>
        <end position="139"/>
    </location>
    <ligand>
        <name>ATP</name>
        <dbReference type="ChEBI" id="CHEBI:30616"/>
    </ligand>
</feature>
<evidence type="ECO:0000256" key="2">
    <source>
        <dbReference type="ARBA" id="ARBA00022741"/>
    </source>
</evidence>
<organism evidence="6 7">
    <name type="scientific">Streptococcus australis ATCC 700641</name>
    <dbReference type="NCBI Taxonomy" id="888833"/>
    <lineage>
        <taxon>Bacteria</taxon>
        <taxon>Bacillati</taxon>
        <taxon>Bacillota</taxon>
        <taxon>Bacilli</taxon>
        <taxon>Lactobacillales</taxon>
        <taxon>Streptococcaceae</taxon>
        <taxon>Streptococcus</taxon>
    </lineage>
</organism>
<dbReference type="HOGENOM" id="CLU_066245_2_2_9"/>
<dbReference type="GO" id="GO:0005524">
    <property type="term" value="F:ATP binding"/>
    <property type="evidence" value="ECO:0007669"/>
    <property type="project" value="UniProtKB-KW"/>
</dbReference>
<dbReference type="eggNOG" id="COG0212">
    <property type="taxonomic scope" value="Bacteria"/>
</dbReference>
<proteinExistence type="inferred from homology"/>
<name>E7S915_9STRE</name>
<keyword evidence="7" id="KW-1185">Reference proteome</keyword>
<comment type="catalytic activity">
    <reaction evidence="5">
        <text>(6S)-5-formyl-5,6,7,8-tetrahydrofolate + ATP = (6R)-5,10-methenyltetrahydrofolate + ADP + phosphate</text>
        <dbReference type="Rhea" id="RHEA:10488"/>
        <dbReference type="ChEBI" id="CHEBI:30616"/>
        <dbReference type="ChEBI" id="CHEBI:43474"/>
        <dbReference type="ChEBI" id="CHEBI:57455"/>
        <dbReference type="ChEBI" id="CHEBI:57457"/>
        <dbReference type="ChEBI" id="CHEBI:456216"/>
        <dbReference type="EC" id="6.3.3.2"/>
    </reaction>
</comment>
<evidence type="ECO:0000256" key="5">
    <source>
        <dbReference type="RuleBase" id="RU361279"/>
    </source>
</evidence>
<dbReference type="EC" id="6.3.3.2" evidence="5"/>
<dbReference type="AlphaFoldDB" id="E7S915"/>
<keyword evidence="5" id="KW-0460">Magnesium</keyword>